<dbReference type="EMBL" id="QJKJ01003074">
    <property type="protein sequence ID" value="RDY00092.1"/>
    <property type="molecule type" value="Genomic_DNA"/>
</dbReference>
<accession>A0A371HBD2</accession>
<dbReference type="Proteomes" id="UP000257109">
    <property type="component" value="Unassembled WGS sequence"/>
</dbReference>
<keyword evidence="2" id="KW-1185">Reference proteome</keyword>
<feature type="non-terminal residue" evidence="1">
    <location>
        <position position="1"/>
    </location>
</feature>
<protein>
    <submittedName>
        <fullName evidence="1">Uncharacterized protein</fullName>
    </submittedName>
</protein>
<name>A0A371HBD2_MUCPR</name>
<dbReference type="OrthoDB" id="1424471at2759"/>
<comment type="caution">
    <text evidence="1">The sequence shown here is derived from an EMBL/GenBank/DDBJ whole genome shotgun (WGS) entry which is preliminary data.</text>
</comment>
<proteinExistence type="predicted"/>
<evidence type="ECO:0000313" key="1">
    <source>
        <dbReference type="EMBL" id="RDY00092.1"/>
    </source>
</evidence>
<reference evidence="1" key="1">
    <citation type="submission" date="2018-05" db="EMBL/GenBank/DDBJ databases">
        <title>Draft genome of Mucuna pruriens seed.</title>
        <authorList>
            <person name="Nnadi N.E."/>
            <person name="Vos R."/>
            <person name="Hasami M.H."/>
            <person name="Devisetty U.K."/>
            <person name="Aguiy J.C."/>
        </authorList>
    </citation>
    <scope>NUCLEOTIDE SEQUENCE [LARGE SCALE GENOMIC DNA]</scope>
    <source>
        <strain evidence="1">JCA_2017</strain>
    </source>
</reference>
<evidence type="ECO:0000313" key="2">
    <source>
        <dbReference type="Proteomes" id="UP000257109"/>
    </source>
</evidence>
<feature type="non-terminal residue" evidence="1">
    <location>
        <position position="130"/>
    </location>
</feature>
<dbReference type="AlphaFoldDB" id="A0A371HBD2"/>
<sequence length="130" mass="15163">MLNGTNFKVWKEVVATVLGCTDSDLALWVEKPILTPDNLQEVKIEKGKRSNQVWLMIMKCLILEAFWDFILRVKGKENIREYIMEMSNLAVKLKVTQIREERLQRAKIESTHFALTSQNKKIKNIKDVAE</sequence>
<gene>
    <name evidence="1" type="ORF">CR513_16766</name>
</gene>
<organism evidence="1 2">
    <name type="scientific">Mucuna pruriens</name>
    <name type="common">Velvet bean</name>
    <name type="synonym">Dolichos pruriens</name>
    <dbReference type="NCBI Taxonomy" id="157652"/>
    <lineage>
        <taxon>Eukaryota</taxon>
        <taxon>Viridiplantae</taxon>
        <taxon>Streptophyta</taxon>
        <taxon>Embryophyta</taxon>
        <taxon>Tracheophyta</taxon>
        <taxon>Spermatophyta</taxon>
        <taxon>Magnoliopsida</taxon>
        <taxon>eudicotyledons</taxon>
        <taxon>Gunneridae</taxon>
        <taxon>Pentapetalae</taxon>
        <taxon>rosids</taxon>
        <taxon>fabids</taxon>
        <taxon>Fabales</taxon>
        <taxon>Fabaceae</taxon>
        <taxon>Papilionoideae</taxon>
        <taxon>50 kb inversion clade</taxon>
        <taxon>NPAAA clade</taxon>
        <taxon>indigoferoid/millettioid clade</taxon>
        <taxon>Phaseoleae</taxon>
        <taxon>Mucuna</taxon>
    </lineage>
</organism>